<dbReference type="PROSITE" id="PS50005">
    <property type="entry name" value="TPR"/>
    <property type="match status" value="1"/>
</dbReference>
<dbReference type="Proteomes" id="UP000682416">
    <property type="component" value="Chromosome"/>
</dbReference>
<gene>
    <name evidence="2" type="ORF">KGD82_14210</name>
</gene>
<organism evidence="2 3">
    <name type="scientific">Nocardiopsis eucommiae</name>
    <dbReference type="NCBI Taxonomy" id="2831970"/>
    <lineage>
        <taxon>Bacteria</taxon>
        <taxon>Bacillati</taxon>
        <taxon>Actinomycetota</taxon>
        <taxon>Actinomycetes</taxon>
        <taxon>Streptosporangiales</taxon>
        <taxon>Nocardiopsidaceae</taxon>
        <taxon>Nocardiopsis</taxon>
    </lineage>
</organism>
<accession>A0A975QJ97</accession>
<dbReference type="KEGG" id="nec:KGD82_14210"/>
<sequence>MDALTLLPVIEDPREFRSAHEHDRALAVLEKLWGGQPEEAEPLAVELTACEPTIRHRALLADVRRDLGRIAWASSEYRELIDLARGTAREAVLWQHLGKVHFVGRDYPRAVEAFVVALDLRVRDDSSEDLVTSSRLALERAELLLPAARDAATSQGHVQ</sequence>
<dbReference type="AlphaFoldDB" id="A0A975QJ97"/>
<keyword evidence="1" id="KW-0802">TPR repeat</keyword>
<evidence type="ECO:0000313" key="3">
    <source>
        <dbReference type="Proteomes" id="UP000682416"/>
    </source>
</evidence>
<keyword evidence="3" id="KW-1185">Reference proteome</keyword>
<proteinExistence type="predicted"/>
<feature type="repeat" description="TPR" evidence="1">
    <location>
        <begin position="91"/>
        <end position="124"/>
    </location>
</feature>
<dbReference type="InterPro" id="IPR019734">
    <property type="entry name" value="TPR_rpt"/>
</dbReference>
<dbReference type="SUPFAM" id="SSF48452">
    <property type="entry name" value="TPR-like"/>
    <property type="match status" value="1"/>
</dbReference>
<dbReference type="Gene3D" id="1.25.40.10">
    <property type="entry name" value="Tetratricopeptide repeat domain"/>
    <property type="match status" value="1"/>
</dbReference>
<dbReference type="InterPro" id="IPR011990">
    <property type="entry name" value="TPR-like_helical_dom_sf"/>
</dbReference>
<evidence type="ECO:0000313" key="2">
    <source>
        <dbReference type="EMBL" id="QVJ00082.1"/>
    </source>
</evidence>
<protein>
    <recommendedName>
        <fullName evidence="4">Tetratricopeptide repeat protein</fullName>
    </recommendedName>
</protein>
<name>A0A975QJ97_9ACTN</name>
<dbReference type="EMBL" id="CP074402">
    <property type="protein sequence ID" value="QVJ00082.1"/>
    <property type="molecule type" value="Genomic_DNA"/>
</dbReference>
<reference evidence="2" key="1">
    <citation type="submission" date="2021-05" db="EMBL/GenBank/DDBJ databases">
        <authorList>
            <person name="Kaiqin L."/>
            <person name="Jian G."/>
        </authorList>
    </citation>
    <scope>NUCLEOTIDE SEQUENCE</scope>
    <source>
        <strain evidence="2">HDS5</strain>
    </source>
</reference>
<evidence type="ECO:0008006" key="4">
    <source>
        <dbReference type="Google" id="ProtNLM"/>
    </source>
</evidence>
<evidence type="ECO:0000256" key="1">
    <source>
        <dbReference type="PROSITE-ProRule" id="PRU00339"/>
    </source>
</evidence>